<comment type="caution">
    <text evidence="2">The sequence shown here is derived from an EMBL/GenBank/DDBJ whole genome shotgun (WGS) entry which is preliminary data.</text>
</comment>
<dbReference type="Proteomes" id="UP001174932">
    <property type="component" value="Unassembled WGS sequence"/>
</dbReference>
<proteinExistence type="predicted"/>
<keyword evidence="1" id="KW-0472">Membrane</keyword>
<reference evidence="2" key="2">
    <citation type="submission" date="2023-07" db="EMBL/GenBank/DDBJ databases">
        <authorList>
            <person name="Shen H."/>
        </authorList>
    </citation>
    <scope>NUCLEOTIDE SEQUENCE</scope>
    <source>
        <strain evidence="2">TNR-22</strain>
    </source>
</reference>
<keyword evidence="1" id="KW-1133">Transmembrane helix</keyword>
<dbReference type="EMBL" id="JAUOZU010000007">
    <property type="protein sequence ID" value="MDO6964556.1"/>
    <property type="molecule type" value="Genomic_DNA"/>
</dbReference>
<evidence type="ECO:0000313" key="3">
    <source>
        <dbReference type="Proteomes" id="UP001174932"/>
    </source>
</evidence>
<protein>
    <submittedName>
        <fullName evidence="2">Uncharacterized protein</fullName>
    </submittedName>
</protein>
<keyword evidence="1" id="KW-0812">Transmembrane</keyword>
<name>A0ABT8YLQ4_9HYPH</name>
<keyword evidence="3" id="KW-1185">Reference proteome</keyword>
<organism evidence="2 3">
    <name type="scientific">Rhizobium alvei</name>
    <dbReference type="NCBI Taxonomy" id="1132659"/>
    <lineage>
        <taxon>Bacteria</taxon>
        <taxon>Pseudomonadati</taxon>
        <taxon>Pseudomonadota</taxon>
        <taxon>Alphaproteobacteria</taxon>
        <taxon>Hyphomicrobiales</taxon>
        <taxon>Rhizobiaceae</taxon>
        <taxon>Rhizobium/Agrobacterium group</taxon>
        <taxon>Rhizobium</taxon>
    </lineage>
</organism>
<reference evidence="2" key="1">
    <citation type="journal article" date="2015" name="Int. J. Syst. Evol. Microbiol.">
        <title>Rhizobium alvei sp. nov., isolated from a freshwater river.</title>
        <authorList>
            <person name="Sheu S.Y."/>
            <person name="Huang H.W."/>
            <person name="Young C.C."/>
            <person name="Chen W.M."/>
        </authorList>
    </citation>
    <scope>NUCLEOTIDE SEQUENCE</scope>
    <source>
        <strain evidence="2">TNR-22</strain>
    </source>
</reference>
<accession>A0ABT8YLQ4</accession>
<sequence>MDMKTFGKRQQSHIVIGPWAKPKPARNSAGGLGSVLSGARSTYLAGLLVICALAAAGAWTVGLA</sequence>
<evidence type="ECO:0000313" key="2">
    <source>
        <dbReference type="EMBL" id="MDO6964556.1"/>
    </source>
</evidence>
<evidence type="ECO:0000256" key="1">
    <source>
        <dbReference type="SAM" id="Phobius"/>
    </source>
</evidence>
<gene>
    <name evidence="2" type="ORF">Q4481_11355</name>
</gene>
<dbReference type="RefSeq" id="WP_304376459.1">
    <property type="nucleotide sequence ID" value="NZ_JAUOZU010000007.1"/>
</dbReference>
<feature type="transmembrane region" description="Helical" evidence="1">
    <location>
        <begin position="43"/>
        <end position="62"/>
    </location>
</feature>